<accession>A0A0G1YJ07</accession>
<proteinExistence type="predicted"/>
<dbReference type="EMBL" id="LCQK01000002">
    <property type="protein sequence ID" value="KKW14977.1"/>
    <property type="molecule type" value="Genomic_DNA"/>
</dbReference>
<reference evidence="1 2" key="1">
    <citation type="journal article" date="2015" name="Nature">
        <title>rRNA introns, odd ribosomes, and small enigmatic genomes across a large radiation of phyla.</title>
        <authorList>
            <person name="Brown C.T."/>
            <person name="Hug L.A."/>
            <person name="Thomas B.C."/>
            <person name="Sharon I."/>
            <person name="Castelle C.J."/>
            <person name="Singh A."/>
            <person name="Wilkins M.J."/>
            <person name="Williams K.H."/>
            <person name="Banfield J.F."/>
        </authorList>
    </citation>
    <scope>NUCLEOTIDE SEQUENCE [LARGE SCALE GENOMIC DNA]</scope>
</reference>
<gene>
    <name evidence="1" type="ORF">UY55_C0002G0033</name>
</gene>
<comment type="caution">
    <text evidence="1">The sequence shown here is derived from an EMBL/GenBank/DDBJ whole genome shotgun (WGS) entry which is preliminary data.</text>
</comment>
<evidence type="ECO:0000313" key="1">
    <source>
        <dbReference type="EMBL" id="KKW14977.1"/>
    </source>
</evidence>
<dbReference type="AlphaFoldDB" id="A0A0G1YJ07"/>
<organism evidence="1 2">
    <name type="scientific">Candidatus Jorgensenbacteria bacterium GW2011_GWB1_50_10</name>
    <dbReference type="NCBI Taxonomy" id="1618665"/>
    <lineage>
        <taxon>Bacteria</taxon>
        <taxon>Candidatus Joergenseniibacteriota</taxon>
    </lineage>
</organism>
<protein>
    <submittedName>
        <fullName evidence="1">Uncharacterized protein</fullName>
    </submittedName>
</protein>
<dbReference type="Proteomes" id="UP000034224">
    <property type="component" value="Unassembled WGS sequence"/>
</dbReference>
<name>A0A0G1YJ07_9BACT</name>
<sequence length="77" mass="8846">MDKNDILMKIKEALEKMGCTNIIFPNPKDDFIVATFDCKEVTSFVADIPGWTYSGIHLDPSKERQYKIDFIKIETTS</sequence>
<evidence type="ECO:0000313" key="2">
    <source>
        <dbReference type="Proteomes" id="UP000034224"/>
    </source>
</evidence>
<dbReference type="STRING" id="1618665.UY55_C0002G0033"/>